<dbReference type="InterPro" id="IPR036890">
    <property type="entry name" value="HATPase_C_sf"/>
</dbReference>
<dbReference type="Pfam" id="PF02518">
    <property type="entry name" value="HATPase_c"/>
    <property type="match status" value="1"/>
</dbReference>
<evidence type="ECO:0000313" key="8">
    <source>
        <dbReference type="Proteomes" id="UP000070578"/>
    </source>
</evidence>
<dbReference type="NCBIfam" id="TIGR00229">
    <property type="entry name" value="sensory_box"/>
    <property type="match status" value="1"/>
</dbReference>
<sequence>MRKAAEAQLAYAPKPKPRSAKELLHELQVHQIQLEMQNEELRGAQLALGESRDRYVDLYEFAPVGYLSLNHDGIIDEINLTGATLLGMERNKLPHRRFAPFVATADRDRWHRHFLNVLARDNTLTCELAFQHGEEPYFYARLDCLCLKQVGKESVVRIVLTDITERKTIERKLRDLTAHLQTVREQEKASIAREIHDELGGSMTAMKVKIHQLKTDISNDINALALLEQVESMSQLIDGAAGITRHIIADLRPTILDYLGLLAAIEWQAAQFHELTGIEYLVNCIGDKGNLDKPHSIALFRTLQEALTNVTKHSRASRVEIEYHHGDDEVMLSVCDNGCGLLEEDAVKLGCYGILGINERVEQLGGTVKFDIPPGGGLCLTVIVPLPERSI</sequence>
<dbReference type="Gene3D" id="3.30.565.10">
    <property type="entry name" value="Histidine kinase-like ATPase, C-terminal domain"/>
    <property type="match status" value="1"/>
</dbReference>
<name>A0A139BUB8_9PROT</name>
<dbReference type="InterPro" id="IPR035965">
    <property type="entry name" value="PAS-like_dom_sf"/>
</dbReference>
<protein>
    <submittedName>
        <fullName evidence="7">Signal transduction histidine kinase</fullName>
    </submittedName>
</protein>
<keyword evidence="2 7" id="KW-0418">Kinase</keyword>
<evidence type="ECO:0000256" key="1">
    <source>
        <dbReference type="ARBA" id="ARBA00022679"/>
    </source>
</evidence>
<dbReference type="InterPro" id="IPR050482">
    <property type="entry name" value="Sensor_HK_TwoCompSys"/>
</dbReference>
<dbReference type="Pfam" id="PF07730">
    <property type="entry name" value="HisKA_3"/>
    <property type="match status" value="1"/>
</dbReference>
<evidence type="ECO:0000256" key="2">
    <source>
        <dbReference type="ARBA" id="ARBA00022777"/>
    </source>
</evidence>
<comment type="caution">
    <text evidence="7">The sequence shown here is derived from an EMBL/GenBank/DDBJ whole genome shotgun (WGS) entry which is preliminary data.</text>
</comment>
<gene>
    <name evidence="7" type="ORF">AWT59_1289</name>
</gene>
<evidence type="ECO:0000259" key="6">
    <source>
        <dbReference type="Pfam" id="PF13426"/>
    </source>
</evidence>
<dbReference type="GO" id="GO:0046983">
    <property type="term" value="F:protein dimerization activity"/>
    <property type="evidence" value="ECO:0007669"/>
    <property type="project" value="InterPro"/>
</dbReference>
<organism evidence="7 8">
    <name type="scientific">Candidatus Gallionella acididurans</name>
    <dbReference type="NCBI Taxonomy" id="1796491"/>
    <lineage>
        <taxon>Bacteria</taxon>
        <taxon>Pseudomonadati</taxon>
        <taxon>Pseudomonadota</taxon>
        <taxon>Betaproteobacteria</taxon>
        <taxon>Nitrosomonadales</taxon>
        <taxon>Gallionellaceae</taxon>
        <taxon>Gallionella</taxon>
    </lineage>
</organism>
<feature type="domain" description="Histidine kinase/HSP90-like ATPase" evidence="4">
    <location>
        <begin position="297"/>
        <end position="387"/>
    </location>
</feature>
<dbReference type="GO" id="GO:0000155">
    <property type="term" value="F:phosphorelay sensor kinase activity"/>
    <property type="evidence" value="ECO:0007669"/>
    <property type="project" value="InterPro"/>
</dbReference>
<dbReference type="PATRIC" id="fig|1796491.3.peg.1411"/>
<reference evidence="7 8" key="2">
    <citation type="submission" date="2016-03" db="EMBL/GenBank/DDBJ databases">
        <title>New uncultured bacterium of the family Gallionellaceae from acid mine drainage: description and reconstruction of genome based on metagenomic analysis of microbial community.</title>
        <authorList>
            <person name="Kadnikov V."/>
            <person name="Ivasenko D."/>
            <person name="Beletsky A."/>
            <person name="Mardanov A."/>
            <person name="Danilova E."/>
            <person name="Pimenov N."/>
            <person name="Karnachuk O."/>
            <person name="Ravin N."/>
        </authorList>
    </citation>
    <scope>NUCLEOTIDE SEQUENCE [LARGE SCALE GENOMIC DNA]</scope>
    <source>
        <strain evidence="7">ShG14-8</strain>
    </source>
</reference>
<evidence type="ECO:0000259" key="4">
    <source>
        <dbReference type="Pfam" id="PF02518"/>
    </source>
</evidence>
<dbReference type="Gene3D" id="3.30.450.20">
    <property type="entry name" value="PAS domain"/>
    <property type="match status" value="1"/>
</dbReference>
<dbReference type="Pfam" id="PF13426">
    <property type="entry name" value="PAS_9"/>
    <property type="match status" value="1"/>
</dbReference>
<dbReference type="InterPro" id="IPR011712">
    <property type="entry name" value="Sig_transdc_His_kin_sub3_dim/P"/>
</dbReference>
<proteinExistence type="predicted"/>
<dbReference type="SUPFAM" id="SSF55785">
    <property type="entry name" value="PYP-like sensor domain (PAS domain)"/>
    <property type="match status" value="1"/>
</dbReference>
<dbReference type="PANTHER" id="PTHR24421">
    <property type="entry name" value="NITRATE/NITRITE SENSOR PROTEIN NARX-RELATED"/>
    <property type="match status" value="1"/>
</dbReference>
<dbReference type="PANTHER" id="PTHR24421:SF59">
    <property type="entry name" value="OXYGEN SENSOR HISTIDINE KINASE NREB"/>
    <property type="match status" value="1"/>
</dbReference>
<feature type="domain" description="PAS" evidence="6">
    <location>
        <begin position="63"/>
        <end position="165"/>
    </location>
</feature>
<accession>A0A139BUB8</accession>
<dbReference type="CDD" id="cd16917">
    <property type="entry name" value="HATPase_UhpB-NarQ-NarX-like"/>
    <property type="match status" value="1"/>
</dbReference>
<dbReference type="InterPro" id="IPR003594">
    <property type="entry name" value="HATPase_dom"/>
</dbReference>
<evidence type="ECO:0000256" key="3">
    <source>
        <dbReference type="ARBA" id="ARBA00023012"/>
    </source>
</evidence>
<keyword evidence="1" id="KW-0808">Transferase</keyword>
<dbReference type="InterPro" id="IPR000014">
    <property type="entry name" value="PAS"/>
</dbReference>
<keyword evidence="3" id="KW-0902">Two-component regulatory system</keyword>
<dbReference type="AlphaFoldDB" id="A0A139BUB8"/>
<dbReference type="GO" id="GO:0016020">
    <property type="term" value="C:membrane"/>
    <property type="evidence" value="ECO:0007669"/>
    <property type="project" value="InterPro"/>
</dbReference>
<dbReference type="EMBL" id="LSLI01000025">
    <property type="protein sequence ID" value="KXS32569.1"/>
    <property type="molecule type" value="Genomic_DNA"/>
</dbReference>
<evidence type="ECO:0000259" key="5">
    <source>
        <dbReference type="Pfam" id="PF07730"/>
    </source>
</evidence>
<feature type="domain" description="Signal transduction histidine kinase subgroup 3 dimerisation and phosphoacceptor" evidence="5">
    <location>
        <begin position="187"/>
        <end position="255"/>
    </location>
</feature>
<reference evidence="7 8" key="1">
    <citation type="submission" date="2016-02" db="EMBL/GenBank/DDBJ databases">
        <authorList>
            <person name="Wen L."/>
            <person name="He K."/>
            <person name="Yang H."/>
        </authorList>
    </citation>
    <scope>NUCLEOTIDE SEQUENCE [LARGE SCALE GENOMIC DNA]</scope>
    <source>
        <strain evidence="7">ShG14-8</strain>
    </source>
</reference>
<dbReference type="Proteomes" id="UP000070578">
    <property type="component" value="Unassembled WGS sequence"/>
</dbReference>
<dbReference type="Gene3D" id="1.20.5.1930">
    <property type="match status" value="1"/>
</dbReference>
<dbReference type="SUPFAM" id="SSF55874">
    <property type="entry name" value="ATPase domain of HSP90 chaperone/DNA topoisomerase II/histidine kinase"/>
    <property type="match status" value="1"/>
</dbReference>
<evidence type="ECO:0000313" key="7">
    <source>
        <dbReference type="EMBL" id="KXS32569.1"/>
    </source>
</evidence>